<dbReference type="Pfam" id="PF13531">
    <property type="entry name" value="SBP_bac_11"/>
    <property type="match status" value="1"/>
</dbReference>
<gene>
    <name evidence="4" type="ORF">JOF33_001887</name>
</gene>
<protein>
    <submittedName>
        <fullName evidence="4">Molybdate transport system substrate-binding protein</fullName>
    </submittedName>
</protein>
<dbReference type="InterPro" id="IPR050682">
    <property type="entry name" value="ModA/WtpA"/>
</dbReference>
<dbReference type="PANTHER" id="PTHR30632">
    <property type="entry name" value="MOLYBDATE-BINDING PERIPLASMIC PROTEIN"/>
    <property type="match status" value="1"/>
</dbReference>
<evidence type="ECO:0000313" key="4">
    <source>
        <dbReference type="EMBL" id="MBP2333188.1"/>
    </source>
</evidence>
<dbReference type="SUPFAM" id="SSF53850">
    <property type="entry name" value="Periplasmic binding protein-like II"/>
    <property type="match status" value="1"/>
</dbReference>
<reference evidence="4 5" key="1">
    <citation type="submission" date="2021-03" db="EMBL/GenBank/DDBJ databases">
        <title>Sequencing the genomes of 1000 actinobacteria strains.</title>
        <authorList>
            <person name="Klenk H.-P."/>
        </authorList>
    </citation>
    <scope>NUCLEOTIDE SEQUENCE [LARGE SCALE GENOMIC DNA]</scope>
    <source>
        <strain evidence="4 5">DSM 44506</strain>
    </source>
</reference>
<dbReference type="NCBIfam" id="TIGR01256">
    <property type="entry name" value="modA"/>
    <property type="match status" value="1"/>
</dbReference>
<keyword evidence="3" id="KW-0732">Signal</keyword>
<accession>A0ABS4U9H4</accession>
<comment type="caution">
    <text evidence="4">The sequence shown here is derived from an EMBL/GenBank/DDBJ whole genome shotgun (WGS) entry which is preliminary data.</text>
</comment>
<keyword evidence="2" id="KW-0479">Metal-binding</keyword>
<dbReference type="PIRSF" id="PIRSF004846">
    <property type="entry name" value="ModA"/>
    <property type="match status" value="1"/>
</dbReference>
<organism evidence="4 5">
    <name type="scientific">Corynebacterium freneyi</name>
    <dbReference type="NCBI Taxonomy" id="134034"/>
    <lineage>
        <taxon>Bacteria</taxon>
        <taxon>Bacillati</taxon>
        <taxon>Actinomycetota</taxon>
        <taxon>Actinomycetes</taxon>
        <taxon>Mycobacteriales</taxon>
        <taxon>Corynebacteriaceae</taxon>
        <taxon>Corynebacterium</taxon>
    </lineage>
</organism>
<evidence type="ECO:0000256" key="2">
    <source>
        <dbReference type="ARBA" id="ARBA00022723"/>
    </source>
</evidence>
<dbReference type="RefSeq" id="WP_070521208.1">
    <property type="nucleotide sequence ID" value="NZ_CP047357.1"/>
</dbReference>
<evidence type="ECO:0000256" key="1">
    <source>
        <dbReference type="ARBA" id="ARBA00009175"/>
    </source>
</evidence>
<name>A0ABS4U9H4_9CORY</name>
<dbReference type="EMBL" id="JAGINY010000001">
    <property type="protein sequence ID" value="MBP2333188.1"/>
    <property type="molecule type" value="Genomic_DNA"/>
</dbReference>
<dbReference type="Proteomes" id="UP001519305">
    <property type="component" value="Unassembled WGS sequence"/>
</dbReference>
<proteinExistence type="inferred from homology"/>
<evidence type="ECO:0000256" key="3">
    <source>
        <dbReference type="ARBA" id="ARBA00022729"/>
    </source>
</evidence>
<comment type="similarity">
    <text evidence="1">Belongs to the bacterial solute-binding protein ModA family.</text>
</comment>
<dbReference type="Gene3D" id="3.40.190.10">
    <property type="entry name" value="Periplasmic binding protein-like II"/>
    <property type="match status" value="2"/>
</dbReference>
<dbReference type="PROSITE" id="PS51257">
    <property type="entry name" value="PROKAR_LIPOPROTEIN"/>
    <property type="match status" value="1"/>
</dbReference>
<keyword evidence="5" id="KW-1185">Reference proteome</keyword>
<dbReference type="PANTHER" id="PTHR30632:SF0">
    <property type="entry name" value="SULFATE-BINDING PROTEIN"/>
    <property type="match status" value="1"/>
</dbReference>
<sequence length="273" mass="28194">MGINRSESTGRGVVRRATAATAAVGLAGLTACSGGGADDGERRTLTVFAAASLQKTFEEIERRFEEDNPDIDVVFSFDGSQNLVDQLQAGAPADVLATADLRTMERAEEAGAVRAPQTFATNTLTLIVPEGNPAGVTGLDDSLDDAKLVVCAPEVPCGAATQKILDATGTEISPVSEESKVSDVRGKVEAGQADAGIVYRTDANAAKGVEAIDIDGADEAVNEYPIAVTADAGEDGRRFSDAEMWIRAVLSDWGREILADAGFGATGGADGTR</sequence>
<evidence type="ECO:0000313" key="5">
    <source>
        <dbReference type="Proteomes" id="UP001519305"/>
    </source>
</evidence>
<dbReference type="InterPro" id="IPR005950">
    <property type="entry name" value="ModA"/>
</dbReference>